<dbReference type="EMBL" id="JARRAG010000001">
    <property type="protein sequence ID" value="MDG3002627.1"/>
    <property type="molecule type" value="Genomic_DNA"/>
</dbReference>
<protein>
    <submittedName>
        <fullName evidence="3">PPC domain-containing protein</fullName>
    </submittedName>
</protein>
<dbReference type="RefSeq" id="WP_277858991.1">
    <property type="nucleotide sequence ID" value="NZ_JARRAG010000001.1"/>
</dbReference>
<evidence type="ECO:0000256" key="1">
    <source>
        <dbReference type="SAM" id="MobiDB-lite"/>
    </source>
</evidence>
<reference evidence="3 4" key="1">
    <citation type="submission" date="2023-03" db="EMBL/GenBank/DDBJ databases">
        <title>Paludisphaera mucosa sp. nov. a novel planctomycete from northern fen.</title>
        <authorList>
            <person name="Ivanova A."/>
        </authorList>
    </citation>
    <scope>NUCLEOTIDE SEQUENCE [LARGE SCALE GENOMIC DNA]</scope>
    <source>
        <strain evidence="3 4">Pla2</strain>
    </source>
</reference>
<keyword evidence="4" id="KW-1185">Reference proteome</keyword>
<evidence type="ECO:0000313" key="4">
    <source>
        <dbReference type="Proteomes" id="UP001216907"/>
    </source>
</evidence>
<feature type="region of interest" description="Disordered" evidence="1">
    <location>
        <begin position="311"/>
        <end position="334"/>
    </location>
</feature>
<sequence length="547" mass="58030">MSRRSLVLATSLIATLVASPSDAAAKPPALTGLFPAGASRGQSLTVTMSGTFDHWPVQCWTEGPGLSVKPGEEKGQLTIQVGQDAERGVRWLRVYDEEGVTSLRPFIVGGIPESMETEPNDDPRRPQSIEHAQTTVNGRLSKTGDVDGYSVCLDRRQTLAADLEAGRRLGSPMDGVLQVVSPEGFVLAQNDDAVGRDPRIIFEAPAKGTYLVRLFAFPATPDSSIRFAGGEAFIYRLTLTTGGFIEHAFPLAVSREGPATIAAVGPNLTGSDAILVVPSDERPGRRILTHASSEGSAEVRRVAGVALVEIEPSTQDEPQALPDRSSVSGKVDPPGDRDVYRVAVKKGESRVFRVESRTFGLPLDAVLQVLDADGKILAESDDAADSRDPELTFTPPADGDVRLVVRDLNGRGGPHHAYLLSIIAPEPDFALTLQADRVEAASGAKASVVVTVARKDGFDGEIDVTAEDLPTGVAATTARSRPADDSAKSVTLEIRSDGPPASGPFRVVGRSVDGKFQRTALAKIAGFEAETDRPWITILAKPAEIKP</sequence>
<accession>A0ABT6F525</accession>
<evidence type="ECO:0000313" key="3">
    <source>
        <dbReference type="EMBL" id="MDG3002627.1"/>
    </source>
</evidence>
<name>A0ABT6F525_9BACT</name>
<feature type="chain" id="PRO_5046233441" evidence="2">
    <location>
        <begin position="24"/>
        <end position="547"/>
    </location>
</feature>
<proteinExistence type="predicted"/>
<keyword evidence="2" id="KW-0732">Signal</keyword>
<organism evidence="3 4">
    <name type="scientific">Paludisphaera mucosa</name>
    <dbReference type="NCBI Taxonomy" id="3030827"/>
    <lineage>
        <taxon>Bacteria</taxon>
        <taxon>Pseudomonadati</taxon>
        <taxon>Planctomycetota</taxon>
        <taxon>Planctomycetia</taxon>
        <taxon>Isosphaerales</taxon>
        <taxon>Isosphaeraceae</taxon>
        <taxon>Paludisphaera</taxon>
    </lineage>
</organism>
<evidence type="ECO:0000256" key="2">
    <source>
        <dbReference type="SAM" id="SignalP"/>
    </source>
</evidence>
<gene>
    <name evidence="3" type="ORF">PZE19_02410</name>
</gene>
<feature type="signal peptide" evidence="2">
    <location>
        <begin position="1"/>
        <end position="23"/>
    </location>
</feature>
<comment type="caution">
    <text evidence="3">The sequence shown here is derived from an EMBL/GenBank/DDBJ whole genome shotgun (WGS) entry which is preliminary data.</text>
</comment>
<dbReference type="Gene3D" id="2.60.120.380">
    <property type="match status" value="2"/>
</dbReference>
<dbReference type="Proteomes" id="UP001216907">
    <property type="component" value="Unassembled WGS sequence"/>
</dbReference>